<keyword evidence="4" id="KW-1185">Reference proteome</keyword>
<organism evidence="3 4">
    <name type="scientific">Noviherbaspirillum suwonense</name>
    <dbReference type="NCBI Taxonomy" id="1224511"/>
    <lineage>
        <taxon>Bacteria</taxon>
        <taxon>Pseudomonadati</taxon>
        <taxon>Pseudomonadota</taxon>
        <taxon>Betaproteobacteria</taxon>
        <taxon>Burkholderiales</taxon>
        <taxon>Oxalobacteraceae</taxon>
        <taxon>Noviherbaspirillum</taxon>
    </lineage>
</organism>
<keyword evidence="3" id="KW-0548">Nucleotidyltransferase</keyword>
<dbReference type="CDD" id="cd04182">
    <property type="entry name" value="GT_2_like_f"/>
    <property type="match status" value="1"/>
</dbReference>
<dbReference type="PANTHER" id="PTHR43777:SF1">
    <property type="entry name" value="MOLYBDENUM COFACTOR CYTIDYLYLTRANSFERASE"/>
    <property type="match status" value="1"/>
</dbReference>
<keyword evidence="3" id="KW-0808">Transferase</keyword>
<dbReference type="Proteomes" id="UP001158049">
    <property type="component" value="Unassembled WGS sequence"/>
</dbReference>
<dbReference type="PANTHER" id="PTHR43777">
    <property type="entry name" value="MOLYBDENUM COFACTOR CYTIDYLYLTRANSFERASE"/>
    <property type="match status" value="1"/>
</dbReference>
<dbReference type="RefSeq" id="WP_283442129.1">
    <property type="nucleotide sequence ID" value="NZ_FXUL01000006.1"/>
</dbReference>
<proteinExistence type="predicted"/>
<sequence length="192" mass="20386">MSEYTAILLAAGSGSRFDPLGIRNKLLQPLHDGTAVAVTAAANLLAIMPRVLAVVRPDASQLRAELRAIGCEVTTCAEAVEGMGASLSHAVQHSGDAAGWIVALADMPYIKPATIRALLDALREGAEIAAPVYKGRRGNPVAFGKVHLPALLQLSGDIGARRLFESFPVRLVEVDDPGIHLDIDRPQDLQFH</sequence>
<accession>A0ABY1Q8C1</accession>
<gene>
    <name evidence="3" type="ORF">SAMN06295970_10611</name>
</gene>
<name>A0ABY1Q8C1_9BURK</name>
<comment type="caution">
    <text evidence="3">The sequence shown here is derived from an EMBL/GenBank/DDBJ whole genome shotgun (WGS) entry which is preliminary data.</text>
</comment>
<dbReference type="Gene3D" id="3.90.550.10">
    <property type="entry name" value="Spore Coat Polysaccharide Biosynthesis Protein SpsA, Chain A"/>
    <property type="match status" value="1"/>
</dbReference>
<feature type="domain" description="MobA-like NTP transferase" evidence="2">
    <location>
        <begin position="6"/>
        <end position="166"/>
    </location>
</feature>
<dbReference type="GO" id="GO:0016779">
    <property type="term" value="F:nucleotidyltransferase activity"/>
    <property type="evidence" value="ECO:0007669"/>
    <property type="project" value="UniProtKB-KW"/>
</dbReference>
<reference evidence="3 4" key="1">
    <citation type="submission" date="2017-05" db="EMBL/GenBank/DDBJ databases">
        <authorList>
            <person name="Varghese N."/>
            <person name="Submissions S."/>
        </authorList>
    </citation>
    <scope>NUCLEOTIDE SEQUENCE [LARGE SCALE GENOMIC DNA]</scope>
    <source>
        <strain evidence="3 4">DSM 26001</strain>
    </source>
</reference>
<protein>
    <submittedName>
        <fullName evidence="3">Molybdenum cofactor cytidylyltransferase</fullName>
    </submittedName>
</protein>
<evidence type="ECO:0000259" key="2">
    <source>
        <dbReference type="Pfam" id="PF12804"/>
    </source>
</evidence>
<evidence type="ECO:0000313" key="4">
    <source>
        <dbReference type="Proteomes" id="UP001158049"/>
    </source>
</evidence>
<keyword evidence="1" id="KW-0460">Magnesium</keyword>
<dbReference type="EMBL" id="FXUL01000006">
    <property type="protein sequence ID" value="SMP59124.1"/>
    <property type="molecule type" value="Genomic_DNA"/>
</dbReference>
<evidence type="ECO:0000256" key="1">
    <source>
        <dbReference type="ARBA" id="ARBA00022842"/>
    </source>
</evidence>
<dbReference type="InterPro" id="IPR025877">
    <property type="entry name" value="MobA-like_NTP_Trfase"/>
</dbReference>
<evidence type="ECO:0000313" key="3">
    <source>
        <dbReference type="EMBL" id="SMP59124.1"/>
    </source>
</evidence>
<dbReference type="SUPFAM" id="SSF53448">
    <property type="entry name" value="Nucleotide-diphospho-sugar transferases"/>
    <property type="match status" value="1"/>
</dbReference>
<dbReference type="Pfam" id="PF12804">
    <property type="entry name" value="NTP_transf_3"/>
    <property type="match status" value="1"/>
</dbReference>
<dbReference type="InterPro" id="IPR029044">
    <property type="entry name" value="Nucleotide-diphossugar_trans"/>
</dbReference>